<feature type="binding site" evidence="9">
    <location>
        <position position="17"/>
    </location>
    <ligand>
        <name>ATP</name>
        <dbReference type="ChEBI" id="CHEBI:30616"/>
    </ligand>
</feature>
<name>A0ABZ2FGY2_9MICO</name>
<dbReference type="Proteomes" id="UP001381003">
    <property type="component" value="Chromosome"/>
</dbReference>
<proteinExistence type="inferred from homology"/>
<evidence type="ECO:0000256" key="9">
    <source>
        <dbReference type="HAMAP-Rule" id="MF_00151"/>
    </source>
</evidence>
<evidence type="ECO:0000256" key="1">
    <source>
        <dbReference type="ARBA" id="ARBA00022490"/>
    </source>
</evidence>
<keyword evidence="6 9" id="KW-0460">Magnesium</keyword>
<dbReference type="InterPro" id="IPR014729">
    <property type="entry name" value="Rossmann-like_a/b/a_fold"/>
</dbReference>
<keyword evidence="2 9" id="KW-0808">Transferase</keyword>
<dbReference type="CDD" id="cd02163">
    <property type="entry name" value="PPAT"/>
    <property type="match status" value="1"/>
</dbReference>
<dbReference type="NCBIfam" id="TIGR00125">
    <property type="entry name" value="cyt_tran_rel"/>
    <property type="match status" value="1"/>
</dbReference>
<feature type="binding site" evidence="9">
    <location>
        <position position="74"/>
    </location>
    <ligand>
        <name>substrate</name>
    </ligand>
</feature>
<evidence type="ECO:0000256" key="2">
    <source>
        <dbReference type="ARBA" id="ARBA00022679"/>
    </source>
</evidence>
<dbReference type="GO" id="GO:0004595">
    <property type="term" value="F:pantetheine-phosphate adenylyltransferase activity"/>
    <property type="evidence" value="ECO:0007669"/>
    <property type="project" value="UniProtKB-EC"/>
</dbReference>
<keyword evidence="4 9" id="KW-0547">Nucleotide-binding</keyword>
<dbReference type="NCBIfam" id="TIGR01510">
    <property type="entry name" value="coaD_prev_kdtB"/>
    <property type="match status" value="1"/>
</dbReference>
<evidence type="ECO:0000256" key="6">
    <source>
        <dbReference type="ARBA" id="ARBA00022842"/>
    </source>
</evidence>
<evidence type="ECO:0000256" key="4">
    <source>
        <dbReference type="ARBA" id="ARBA00022741"/>
    </source>
</evidence>
<protein>
    <recommendedName>
        <fullName evidence="9">Phosphopantetheine adenylyltransferase</fullName>
        <ecNumber evidence="9">2.7.7.3</ecNumber>
    </recommendedName>
    <alternativeName>
        <fullName evidence="9">Dephospho-CoA pyrophosphorylase</fullName>
    </alternativeName>
    <alternativeName>
        <fullName evidence="9">Pantetheine-phosphate adenylyltransferase</fullName>
        <shortName evidence="9">PPAT</shortName>
    </alternativeName>
</protein>
<keyword evidence="12" id="KW-1185">Reference proteome</keyword>
<feature type="binding site" evidence="9">
    <location>
        <begin position="89"/>
        <end position="91"/>
    </location>
    <ligand>
        <name>ATP</name>
        <dbReference type="ChEBI" id="CHEBI:30616"/>
    </ligand>
</feature>
<feature type="site" description="Transition state stabilizer" evidence="9">
    <location>
        <position position="17"/>
    </location>
</feature>
<sequence length="160" mass="17554">MTRAVCPGSYDPVTVGHLDVFARASTLFDEVVVAILHNPAKQGTFTVDERVGLIRDEVAHLGNVRVEAFADMLVVDVCTQLDAGVMVKGLRGEIDFSYEWPMALMNRHLTEVETLFLPGNPRHEHISSSLVKEVARFGGDITGLVPEAVRTGLLERLARS</sequence>
<dbReference type="EC" id="2.7.7.3" evidence="9"/>
<keyword evidence="7 9" id="KW-0173">Coenzyme A biosynthesis</keyword>
<accession>A0ABZ2FGY2</accession>
<feature type="binding site" evidence="9">
    <location>
        <position position="99"/>
    </location>
    <ligand>
        <name>ATP</name>
        <dbReference type="ChEBI" id="CHEBI:30616"/>
    </ligand>
</feature>
<dbReference type="PRINTS" id="PR01020">
    <property type="entry name" value="LPSBIOSNTHSS"/>
</dbReference>
<evidence type="ECO:0000256" key="3">
    <source>
        <dbReference type="ARBA" id="ARBA00022695"/>
    </source>
</evidence>
<dbReference type="EMBL" id="CP104874">
    <property type="protein sequence ID" value="WWF05506.1"/>
    <property type="molecule type" value="Genomic_DNA"/>
</dbReference>
<feature type="binding site" evidence="9">
    <location>
        <position position="88"/>
    </location>
    <ligand>
        <name>substrate</name>
    </ligand>
</feature>
<feature type="domain" description="Cytidyltransferase-like" evidence="10">
    <location>
        <begin position="5"/>
        <end position="133"/>
    </location>
</feature>
<dbReference type="SUPFAM" id="SSF52374">
    <property type="entry name" value="Nucleotidylyl transferase"/>
    <property type="match status" value="1"/>
</dbReference>
<comment type="function">
    <text evidence="9">Reversibly transfers an adenylyl group from ATP to 4'-phosphopantetheine, yielding dephospho-CoA (dPCoA) and pyrophosphate.</text>
</comment>
<feature type="binding site" evidence="9">
    <location>
        <begin position="9"/>
        <end position="10"/>
    </location>
    <ligand>
        <name>ATP</name>
        <dbReference type="ChEBI" id="CHEBI:30616"/>
    </ligand>
</feature>
<comment type="subcellular location">
    <subcellularLocation>
        <location evidence="9">Cytoplasm</location>
    </subcellularLocation>
</comment>
<dbReference type="Gene3D" id="3.40.50.620">
    <property type="entry name" value="HUPs"/>
    <property type="match status" value="1"/>
</dbReference>
<keyword evidence="3 9" id="KW-0548">Nucleotidyltransferase</keyword>
<evidence type="ECO:0000256" key="5">
    <source>
        <dbReference type="ARBA" id="ARBA00022840"/>
    </source>
</evidence>
<evidence type="ECO:0000256" key="8">
    <source>
        <dbReference type="ARBA" id="ARBA00029346"/>
    </source>
</evidence>
<gene>
    <name evidence="9 11" type="primary">coaD</name>
    <name evidence="11" type="ORF">N5P18_01115</name>
</gene>
<dbReference type="InterPro" id="IPR001980">
    <property type="entry name" value="PPAT"/>
</dbReference>
<feature type="binding site" evidence="9">
    <location>
        <position position="41"/>
    </location>
    <ligand>
        <name>substrate</name>
    </ligand>
</feature>
<evidence type="ECO:0000259" key="10">
    <source>
        <dbReference type="Pfam" id="PF01467"/>
    </source>
</evidence>
<reference evidence="11 12" key="1">
    <citation type="submission" date="2022-09" db="EMBL/GenBank/DDBJ databases">
        <title>Complete genome sequence of Janibacter terrae strain COS04-44, PCL-degrading bacteria isolated from oil spilled coast.</title>
        <authorList>
            <person name="Park H."/>
            <person name="Kim J.Y."/>
            <person name="An S.H."/>
            <person name="Lee C.M."/>
            <person name="Weon H.-Y."/>
        </authorList>
    </citation>
    <scope>NUCLEOTIDE SEQUENCE [LARGE SCALE GENOMIC DNA]</scope>
    <source>
        <strain evidence="11 12">COS04-44</strain>
    </source>
</reference>
<comment type="cofactor">
    <cofactor evidence="9">
        <name>Mg(2+)</name>
        <dbReference type="ChEBI" id="CHEBI:18420"/>
    </cofactor>
</comment>
<dbReference type="PANTHER" id="PTHR21342:SF1">
    <property type="entry name" value="PHOSPHOPANTETHEINE ADENYLYLTRANSFERASE"/>
    <property type="match status" value="1"/>
</dbReference>
<dbReference type="InterPro" id="IPR004821">
    <property type="entry name" value="Cyt_trans-like"/>
</dbReference>
<organism evidence="11 12">
    <name type="scientific">Janibacter terrae</name>
    <dbReference type="NCBI Taxonomy" id="103817"/>
    <lineage>
        <taxon>Bacteria</taxon>
        <taxon>Bacillati</taxon>
        <taxon>Actinomycetota</taxon>
        <taxon>Actinomycetes</taxon>
        <taxon>Micrococcales</taxon>
        <taxon>Intrasporangiaceae</taxon>
        <taxon>Janibacter</taxon>
    </lineage>
</organism>
<keyword evidence="1 9" id="KW-0963">Cytoplasm</keyword>
<feature type="binding site" evidence="9">
    <location>
        <position position="9"/>
    </location>
    <ligand>
        <name>substrate</name>
    </ligand>
</feature>
<comment type="subunit">
    <text evidence="9">Homohexamer.</text>
</comment>
<dbReference type="Pfam" id="PF01467">
    <property type="entry name" value="CTP_transf_like"/>
    <property type="match status" value="1"/>
</dbReference>
<evidence type="ECO:0000256" key="7">
    <source>
        <dbReference type="ARBA" id="ARBA00022993"/>
    </source>
</evidence>
<feature type="binding site" evidence="9">
    <location>
        <begin position="123"/>
        <end position="129"/>
    </location>
    <ligand>
        <name>ATP</name>
        <dbReference type="ChEBI" id="CHEBI:30616"/>
    </ligand>
</feature>
<evidence type="ECO:0000313" key="11">
    <source>
        <dbReference type="EMBL" id="WWF05506.1"/>
    </source>
</evidence>
<dbReference type="RefSeq" id="WP_068325180.1">
    <property type="nucleotide sequence ID" value="NZ_CP104874.1"/>
</dbReference>
<comment type="catalytic activity">
    <reaction evidence="8 9">
        <text>(R)-4'-phosphopantetheine + ATP + H(+) = 3'-dephospho-CoA + diphosphate</text>
        <dbReference type="Rhea" id="RHEA:19801"/>
        <dbReference type="ChEBI" id="CHEBI:15378"/>
        <dbReference type="ChEBI" id="CHEBI:30616"/>
        <dbReference type="ChEBI" id="CHEBI:33019"/>
        <dbReference type="ChEBI" id="CHEBI:57328"/>
        <dbReference type="ChEBI" id="CHEBI:61723"/>
        <dbReference type="EC" id="2.7.7.3"/>
    </reaction>
</comment>
<comment type="similarity">
    <text evidence="9">Belongs to the bacterial CoaD family.</text>
</comment>
<dbReference type="HAMAP" id="MF_00151">
    <property type="entry name" value="PPAT_bact"/>
    <property type="match status" value="1"/>
</dbReference>
<evidence type="ECO:0000313" key="12">
    <source>
        <dbReference type="Proteomes" id="UP001381003"/>
    </source>
</evidence>
<comment type="pathway">
    <text evidence="9">Cofactor biosynthesis; coenzyme A biosynthesis; CoA from (R)-pantothenate: step 4/5.</text>
</comment>
<keyword evidence="5 9" id="KW-0067">ATP-binding</keyword>
<dbReference type="PANTHER" id="PTHR21342">
    <property type="entry name" value="PHOSPHOPANTETHEINE ADENYLYLTRANSFERASE"/>
    <property type="match status" value="1"/>
</dbReference>